<sequence>MTIHPEVENVAGIRSIDQLAEDVAVTLSGSLNLRRTALQLVDLIQPTLADWAMVVIPDGRPGALTLLGDAAPGGVGIARAELAGLPLDRVLRTGHPERIQGCDLSGLVPAEPFIESAHALAPAEVLGVGLTARGATFGALVLLRRADGGFSADEVAFAQHVAARAALALDSARLYREQTRVASVLQQSLRPPSLPNIPGLRLAACYRPAAEHLDIGGDFYDVVGSDGDWLVALGDVCGKGVEAAALTGQARQSIRTAAHFDRDPAAVLGVTNTVLYNPSSTQFVTVLCARLRPRPDGTGVDVDLATAGHPPPLVLRADGRVEQIVVYGTAAALVAEVQYGATSFRLEPGDTMLMFTDGVDEAWGNAGQYGLERLRAMLPAYAGASPEVVCEAVEQDVMEYLDGHAHDDIALLAVTCSV</sequence>
<protein>
    <submittedName>
        <fullName evidence="4">Histidine kinase</fullName>
    </submittedName>
</protein>
<dbReference type="PANTHER" id="PTHR43156:SF2">
    <property type="entry name" value="STAGE II SPORULATION PROTEIN E"/>
    <property type="match status" value="1"/>
</dbReference>
<reference evidence="4" key="1">
    <citation type="journal article" date="2019" name="Emerg. Microbes Infect.">
        <title>Comprehensive subspecies identification of 175 nontuberculous mycobacteria species based on 7547 genomic profiles.</title>
        <authorList>
            <person name="Matsumoto Y."/>
            <person name="Kinjo T."/>
            <person name="Motooka D."/>
            <person name="Nabeya D."/>
            <person name="Jung N."/>
            <person name="Uechi K."/>
            <person name="Horii T."/>
            <person name="Iida T."/>
            <person name="Fujita J."/>
            <person name="Nakamura S."/>
        </authorList>
    </citation>
    <scope>NUCLEOTIDE SEQUENCE [LARGE SCALE GENOMIC DNA]</scope>
    <source>
        <strain evidence="4">JCM 13671</strain>
    </source>
</reference>
<dbReference type="PANTHER" id="PTHR43156">
    <property type="entry name" value="STAGE II SPORULATION PROTEIN E-RELATED"/>
    <property type="match status" value="1"/>
</dbReference>
<name>A0A7I7Y4J6_9MYCO</name>
<organism evidence="4 5">
    <name type="scientific">Mycolicibacterium confluentis</name>
    <dbReference type="NCBI Taxonomy" id="28047"/>
    <lineage>
        <taxon>Bacteria</taxon>
        <taxon>Bacillati</taxon>
        <taxon>Actinomycetota</taxon>
        <taxon>Actinomycetes</taxon>
        <taxon>Mycobacteriales</taxon>
        <taxon>Mycobacteriaceae</taxon>
        <taxon>Mycolicibacterium</taxon>
    </lineage>
</organism>
<dbReference type="Proteomes" id="UP000466931">
    <property type="component" value="Chromosome"/>
</dbReference>
<dbReference type="Pfam" id="PF07228">
    <property type="entry name" value="SpoIIE"/>
    <property type="match status" value="1"/>
</dbReference>
<dbReference type="SUPFAM" id="SSF55781">
    <property type="entry name" value="GAF domain-like"/>
    <property type="match status" value="1"/>
</dbReference>
<evidence type="ECO:0000313" key="4">
    <source>
        <dbReference type="EMBL" id="BBZ36597.1"/>
    </source>
</evidence>
<evidence type="ECO:0000259" key="2">
    <source>
        <dbReference type="SMART" id="SM00065"/>
    </source>
</evidence>
<dbReference type="GO" id="GO:0016791">
    <property type="term" value="F:phosphatase activity"/>
    <property type="evidence" value="ECO:0007669"/>
    <property type="project" value="TreeGrafter"/>
</dbReference>
<accession>A0A7I7Y4J6</accession>
<keyword evidence="5" id="KW-1185">Reference proteome</keyword>
<dbReference type="InterPro" id="IPR052016">
    <property type="entry name" value="Bact_Sigma-Reg"/>
</dbReference>
<keyword evidence="1" id="KW-0378">Hydrolase</keyword>
<proteinExistence type="predicted"/>
<evidence type="ECO:0000259" key="3">
    <source>
        <dbReference type="SMART" id="SM00331"/>
    </source>
</evidence>
<evidence type="ECO:0000256" key="1">
    <source>
        <dbReference type="ARBA" id="ARBA00022801"/>
    </source>
</evidence>
<dbReference type="Gene3D" id="3.60.40.10">
    <property type="entry name" value="PPM-type phosphatase domain"/>
    <property type="match status" value="1"/>
</dbReference>
<dbReference type="InterPro" id="IPR029016">
    <property type="entry name" value="GAF-like_dom_sf"/>
</dbReference>
<gene>
    <name evidence="4" type="ORF">MCNF_52020</name>
</gene>
<dbReference type="InterPro" id="IPR036457">
    <property type="entry name" value="PPM-type-like_dom_sf"/>
</dbReference>
<evidence type="ECO:0000313" key="5">
    <source>
        <dbReference type="Proteomes" id="UP000466931"/>
    </source>
</evidence>
<dbReference type="SMART" id="SM00331">
    <property type="entry name" value="PP2C_SIG"/>
    <property type="match status" value="1"/>
</dbReference>
<keyword evidence="4" id="KW-0418">Kinase</keyword>
<dbReference type="InterPro" id="IPR001932">
    <property type="entry name" value="PPM-type_phosphatase-like_dom"/>
</dbReference>
<dbReference type="InterPro" id="IPR003018">
    <property type="entry name" value="GAF"/>
</dbReference>
<dbReference type="SUPFAM" id="SSF81606">
    <property type="entry name" value="PP2C-like"/>
    <property type="match status" value="1"/>
</dbReference>
<feature type="domain" description="GAF" evidence="2">
    <location>
        <begin position="32"/>
        <end position="179"/>
    </location>
</feature>
<keyword evidence="4" id="KW-0808">Transferase</keyword>
<reference evidence="4" key="2">
    <citation type="submission" date="2020-02" db="EMBL/GenBank/DDBJ databases">
        <authorList>
            <person name="Matsumoto Y."/>
            <person name="Motooka D."/>
            <person name="Nakamura S."/>
        </authorList>
    </citation>
    <scope>NUCLEOTIDE SEQUENCE</scope>
    <source>
        <strain evidence="4">JCM 13671</strain>
    </source>
</reference>
<dbReference type="GO" id="GO:0016301">
    <property type="term" value="F:kinase activity"/>
    <property type="evidence" value="ECO:0007669"/>
    <property type="project" value="UniProtKB-KW"/>
</dbReference>
<dbReference type="Gene3D" id="3.30.450.40">
    <property type="match status" value="1"/>
</dbReference>
<dbReference type="AlphaFoldDB" id="A0A7I7Y4J6"/>
<dbReference type="RefSeq" id="WP_234812913.1">
    <property type="nucleotide sequence ID" value="NZ_AP022612.1"/>
</dbReference>
<dbReference type="SMART" id="SM00065">
    <property type="entry name" value="GAF"/>
    <property type="match status" value="1"/>
</dbReference>
<dbReference type="EMBL" id="AP022612">
    <property type="protein sequence ID" value="BBZ36597.1"/>
    <property type="molecule type" value="Genomic_DNA"/>
</dbReference>
<dbReference type="Pfam" id="PF01590">
    <property type="entry name" value="GAF"/>
    <property type="match status" value="1"/>
</dbReference>
<feature type="domain" description="PPM-type phosphatase" evidence="3">
    <location>
        <begin position="200"/>
        <end position="416"/>
    </location>
</feature>